<feature type="domain" description="HTH tetR-type" evidence="5">
    <location>
        <begin position="22"/>
        <end position="82"/>
    </location>
</feature>
<sequence length="240" mass="26110">MRAIKHSSSPVSSLGRRERKRELTRQAVFDAAVSLFVGHDADAVTTQQIADSADVSFGTVFNYAATKNELFLLAYNSVFADAITAGEQQLDGDQPPATTVDALHALLRPLLELCHGSDRANLLRYHRELLFSDSNDRYRLQGIELVSQLERSIARILLRGLGSTAASVDDAPQPLADTVRSAARAVWAAVQFSVAMPEHTIDENVRFADADEATVIRQIDIIVRGLETTAAYLPGSTSTS</sequence>
<dbReference type="Gene3D" id="1.10.357.10">
    <property type="entry name" value="Tetracycline Repressor, domain 2"/>
    <property type="match status" value="1"/>
</dbReference>
<evidence type="ECO:0000256" key="4">
    <source>
        <dbReference type="PROSITE-ProRule" id="PRU00335"/>
    </source>
</evidence>
<keyword evidence="1" id="KW-0805">Transcription regulation</keyword>
<dbReference type="GO" id="GO:0000976">
    <property type="term" value="F:transcription cis-regulatory region binding"/>
    <property type="evidence" value="ECO:0007669"/>
    <property type="project" value="TreeGrafter"/>
</dbReference>
<feature type="DNA-binding region" description="H-T-H motif" evidence="4">
    <location>
        <begin position="45"/>
        <end position="64"/>
    </location>
</feature>
<evidence type="ECO:0000259" key="5">
    <source>
        <dbReference type="PROSITE" id="PS50977"/>
    </source>
</evidence>
<dbReference type="EMBL" id="QXJK01000008">
    <property type="protein sequence ID" value="RIX34273.1"/>
    <property type="molecule type" value="Genomic_DNA"/>
</dbReference>
<keyword evidence="7" id="KW-1185">Reference proteome</keyword>
<dbReference type="AlphaFoldDB" id="A0A418Q696"/>
<reference evidence="6 7" key="1">
    <citation type="submission" date="2018-09" db="EMBL/GenBank/DDBJ databases">
        <title>Optimization and identification of Corynebacterium falsenii FN1-14 from fish paste.</title>
        <authorList>
            <person name="Daroonpunt R."/>
            <person name="Tanasupawat S."/>
        </authorList>
    </citation>
    <scope>NUCLEOTIDE SEQUENCE [LARGE SCALE GENOMIC DNA]</scope>
    <source>
        <strain evidence="6 7">FN1-14</strain>
    </source>
</reference>
<evidence type="ECO:0000313" key="7">
    <source>
        <dbReference type="Proteomes" id="UP000285278"/>
    </source>
</evidence>
<dbReference type="PANTHER" id="PTHR30055">
    <property type="entry name" value="HTH-TYPE TRANSCRIPTIONAL REGULATOR RUTR"/>
    <property type="match status" value="1"/>
</dbReference>
<evidence type="ECO:0000256" key="1">
    <source>
        <dbReference type="ARBA" id="ARBA00023015"/>
    </source>
</evidence>
<evidence type="ECO:0000256" key="3">
    <source>
        <dbReference type="ARBA" id="ARBA00023163"/>
    </source>
</evidence>
<organism evidence="6 7">
    <name type="scientific">Corynebacterium falsenii</name>
    <dbReference type="NCBI Taxonomy" id="108486"/>
    <lineage>
        <taxon>Bacteria</taxon>
        <taxon>Bacillati</taxon>
        <taxon>Actinomycetota</taxon>
        <taxon>Actinomycetes</taxon>
        <taxon>Mycobacteriales</taxon>
        <taxon>Corynebacteriaceae</taxon>
        <taxon>Corynebacterium</taxon>
    </lineage>
</organism>
<gene>
    <name evidence="6" type="ORF">D3M95_08085</name>
</gene>
<keyword evidence="3" id="KW-0804">Transcription</keyword>
<dbReference type="RefSeq" id="WP_119664974.1">
    <property type="nucleotide sequence ID" value="NZ_QXJK01000008.1"/>
</dbReference>
<dbReference type="GO" id="GO:0003700">
    <property type="term" value="F:DNA-binding transcription factor activity"/>
    <property type="evidence" value="ECO:0007669"/>
    <property type="project" value="TreeGrafter"/>
</dbReference>
<name>A0A418Q696_9CORY</name>
<evidence type="ECO:0000313" key="6">
    <source>
        <dbReference type="EMBL" id="RIX34273.1"/>
    </source>
</evidence>
<proteinExistence type="predicted"/>
<protein>
    <submittedName>
        <fullName evidence="6">TetR/AcrR family transcriptional regulator</fullName>
    </submittedName>
</protein>
<dbReference type="PANTHER" id="PTHR30055:SF234">
    <property type="entry name" value="HTH-TYPE TRANSCRIPTIONAL REGULATOR BETI"/>
    <property type="match status" value="1"/>
</dbReference>
<accession>A0A418Q696</accession>
<keyword evidence="2 4" id="KW-0238">DNA-binding</keyword>
<dbReference type="OrthoDB" id="4546168at2"/>
<dbReference type="InterPro" id="IPR001647">
    <property type="entry name" value="HTH_TetR"/>
</dbReference>
<dbReference type="PROSITE" id="PS50977">
    <property type="entry name" value="HTH_TETR_2"/>
    <property type="match status" value="1"/>
</dbReference>
<dbReference type="STRING" id="1451189.CFAL_02105"/>
<dbReference type="SUPFAM" id="SSF46689">
    <property type="entry name" value="Homeodomain-like"/>
    <property type="match status" value="1"/>
</dbReference>
<evidence type="ECO:0000256" key="2">
    <source>
        <dbReference type="ARBA" id="ARBA00023125"/>
    </source>
</evidence>
<dbReference type="InterPro" id="IPR009057">
    <property type="entry name" value="Homeodomain-like_sf"/>
</dbReference>
<comment type="caution">
    <text evidence="6">The sequence shown here is derived from an EMBL/GenBank/DDBJ whole genome shotgun (WGS) entry which is preliminary data.</text>
</comment>
<dbReference type="Pfam" id="PF00440">
    <property type="entry name" value="TetR_N"/>
    <property type="match status" value="1"/>
</dbReference>
<dbReference type="InterPro" id="IPR050109">
    <property type="entry name" value="HTH-type_TetR-like_transc_reg"/>
</dbReference>
<dbReference type="Proteomes" id="UP000285278">
    <property type="component" value="Unassembled WGS sequence"/>
</dbReference>